<organism evidence="1 2">
    <name type="scientific">Ophiocordyceps camponoti-rufipedis</name>
    <dbReference type="NCBI Taxonomy" id="2004952"/>
    <lineage>
        <taxon>Eukaryota</taxon>
        <taxon>Fungi</taxon>
        <taxon>Dikarya</taxon>
        <taxon>Ascomycota</taxon>
        <taxon>Pezizomycotina</taxon>
        <taxon>Sordariomycetes</taxon>
        <taxon>Hypocreomycetidae</taxon>
        <taxon>Hypocreales</taxon>
        <taxon>Ophiocordycipitaceae</taxon>
        <taxon>Ophiocordyceps</taxon>
    </lineage>
</organism>
<sequence length="155" mass="17485">MEQAKRILISISRKSSHWSTAWTCPDEVMAVALGLINEDHLISSDGYNDASKCLFVAKERWDVRIFIVFDVYNQGYSPENAHSPGSNDLPVTLVILSRREHVKAAPTPIMLKANKELEQLHDRTGLGSRPPFSVDHANGQHPIYHRPRTCIILDN</sequence>
<proteinExistence type="predicted"/>
<dbReference type="STRING" id="2004952.A0A2C5Z6Y6"/>
<dbReference type="EMBL" id="NJES01000214">
    <property type="protein sequence ID" value="PHH75482.1"/>
    <property type="molecule type" value="Genomic_DNA"/>
</dbReference>
<accession>A0A2C5Z6Y6</accession>
<protein>
    <submittedName>
        <fullName evidence="1">Uncharacterized protein</fullName>
    </submittedName>
</protein>
<gene>
    <name evidence="1" type="ORF">CDD80_2352</name>
</gene>
<keyword evidence="2" id="KW-1185">Reference proteome</keyword>
<evidence type="ECO:0000313" key="2">
    <source>
        <dbReference type="Proteomes" id="UP000226431"/>
    </source>
</evidence>
<evidence type="ECO:0000313" key="1">
    <source>
        <dbReference type="EMBL" id="PHH75482.1"/>
    </source>
</evidence>
<dbReference type="AlphaFoldDB" id="A0A2C5Z6Y6"/>
<dbReference type="OrthoDB" id="4358740at2759"/>
<dbReference type="Proteomes" id="UP000226431">
    <property type="component" value="Unassembled WGS sequence"/>
</dbReference>
<reference evidence="1 2" key="1">
    <citation type="submission" date="2017-06" db="EMBL/GenBank/DDBJ databases">
        <title>Ant-infecting Ophiocordyceps genomes reveal a high diversity of potential behavioral manipulation genes and a possible major role for enterotoxins.</title>
        <authorList>
            <person name="De Bekker C."/>
            <person name="Evans H.C."/>
            <person name="Brachmann A."/>
            <person name="Hughes D.P."/>
        </authorList>
    </citation>
    <scope>NUCLEOTIDE SEQUENCE [LARGE SCALE GENOMIC DNA]</scope>
    <source>
        <strain evidence="1 2">Map16</strain>
    </source>
</reference>
<name>A0A2C5Z6Y6_9HYPO</name>
<comment type="caution">
    <text evidence="1">The sequence shown here is derived from an EMBL/GenBank/DDBJ whole genome shotgun (WGS) entry which is preliminary data.</text>
</comment>